<comment type="caution">
    <text evidence="1">The sequence shown here is derived from an EMBL/GenBank/DDBJ whole genome shotgun (WGS) entry which is preliminary data.</text>
</comment>
<gene>
    <name evidence="1" type="ORF">V1525DRAFT_413821</name>
</gene>
<accession>A0ACC3SRE4</accession>
<evidence type="ECO:0000313" key="2">
    <source>
        <dbReference type="Proteomes" id="UP001433508"/>
    </source>
</evidence>
<name>A0ACC3SRE4_LIPKO</name>
<sequence>MSLPSATILTTSSAKHHAHLVSLGANHCFERSAQDDTSAIKAATSDGAGVDAILDAVSATADQPAVFSALNSIGPKIYVQVFSGLKVEVPAGINSTIVMGRQVFDAESGMQAMARLESLLESWKYRLPVKVEVVGKGMVPLSREWI</sequence>
<evidence type="ECO:0000313" key="1">
    <source>
        <dbReference type="EMBL" id="KAK9234199.1"/>
    </source>
</evidence>
<organism evidence="1 2">
    <name type="scientific">Lipomyces kononenkoae</name>
    <name type="common">Yeast</name>
    <dbReference type="NCBI Taxonomy" id="34357"/>
    <lineage>
        <taxon>Eukaryota</taxon>
        <taxon>Fungi</taxon>
        <taxon>Dikarya</taxon>
        <taxon>Ascomycota</taxon>
        <taxon>Saccharomycotina</taxon>
        <taxon>Lipomycetes</taxon>
        <taxon>Lipomycetales</taxon>
        <taxon>Lipomycetaceae</taxon>
        <taxon>Lipomyces</taxon>
    </lineage>
</organism>
<protein>
    <submittedName>
        <fullName evidence="1">Uncharacterized protein</fullName>
    </submittedName>
</protein>
<dbReference type="Proteomes" id="UP001433508">
    <property type="component" value="Unassembled WGS sequence"/>
</dbReference>
<keyword evidence="2" id="KW-1185">Reference proteome</keyword>
<reference evidence="2" key="1">
    <citation type="journal article" date="2024" name="Front. Bioeng. Biotechnol.">
        <title>Genome-scale model development and genomic sequencing of the oleaginous clade Lipomyces.</title>
        <authorList>
            <person name="Czajka J.J."/>
            <person name="Han Y."/>
            <person name="Kim J."/>
            <person name="Mondo S.J."/>
            <person name="Hofstad B.A."/>
            <person name="Robles A."/>
            <person name="Haridas S."/>
            <person name="Riley R."/>
            <person name="LaButti K."/>
            <person name="Pangilinan J."/>
            <person name="Andreopoulos W."/>
            <person name="Lipzen A."/>
            <person name="Yan J."/>
            <person name="Wang M."/>
            <person name="Ng V."/>
            <person name="Grigoriev I.V."/>
            <person name="Spatafora J.W."/>
            <person name="Magnuson J.K."/>
            <person name="Baker S.E."/>
            <person name="Pomraning K.R."/>
        </authorList>
    </citation>
    <scope>NUCLEOTIDE SEQUENCE [LARGE SCALE GENOMIC DNA]</scope>
    <source>
        <strain evidence="2">CBS 7786</strain>
    </source>
</reference>
<dbReference type="EMBL" id="MU971502">
    <property type="protein sequence ID" value="KAK9234199.1"/>
    <property type="molecule type" value="Genomic_DNA"/>
</dbReference>
<proteinExistence type="predicted"/>